<feature type="domain" description="Lipid/polyisoprenoid-binding YceI-like" evidence="2">
    <location>
        <begin position="39"/>
        <end position="203"/>
    </location>
</feature>
<dbReference type="Proteomes" id="UP000721844">
    <property type="component" value="Unassembled WGS sequence"/>
</dbReference>
<proteinExistence type="predicted"/>
<evidence type="ECO:0000313" key="4">
    <source>
        <dbReference type="Proteomes" id="UP000721844"/>
    </source>
</evidence>
<feature type="signal peptide" evidence="1">
    <location>
        <begin position="1"/>
        <end position="21"/>
    </location>
</feature>
<reference evidence="3 4" key="1">
    <citation type="journal article" date="2021" name="Microorganisms">
        <title>Acidisoma silvae sp. nov. and Acidisomacellulosilytica sp. nov., Two Acidophilic Bacteria Isolated from Decaying Wood, Hydrolyzing Cellulose and Producing Poly-3-hydroxybutyrate.</title>
        <authorList>
            <person name="Mieszkin S."/>
            <person name="Pouder E."/>
            <person name="Uroz S."/>
            <person name="Simon-Colin C."/>
            <person name="Alain K."/>
        </authorList>
    </citation>
    <scope>NUCLEOTIDE SEQUENCE [LARGE SCALE GENOMIC DNA]</scope>
    <source>
        <strain evidence="3 4">HW T5.17</strain>
    </source>
</reference>
<dbReference type="InterPro" id="IPR036761">
    <property type="entry name" value="TTHA0802/YceI-like_sf"/>
</dbReference>
<dbReference type="SUPFAM" id="SSF101874">
    <property type="entry name" value="YceI-like"/>
    <property type="match status" value="1"/>
</dbReference>
<comment type="caution">
    <text evidence="3">The sequence shown here is derived from an EMBL/GenBank/DDBJ whole genome shotgun (WGS) entry which is preliminary data.</text>
</comment>
<dbReference type="PANTHER" id="PTHR34406:SF1">
    <property type="entry name" value="PROTEIN YCEI"/>
    <property type="match status" value="1"/>
</dbReference>
<dbReference type="RefSeq" id="WP_227309039.1">
    <property type="nucleotide sequence ID" value="NZ_JAESVA010000007.1"/>
</dbReference>
<dbReference type="AlphaFoldDB" id="A0A963Z421"/>
<dbReference type="SMART" id="SM00867">
    <property type="entry name" value="YceI"/>
    <property type="match status" value="1"/>
</dbReference>
<dbReference type="EMBL" id="JAESVA010000007">
    <property type="protein sequence ID" value="MCB8882382.1"/>
    <property type="molecule type" value="Genomic_DNA"/>
</dbReference>
<protein>
    <submittedName>
        <fullName evidence="3">YceI family protein</fullName>
    </submittedName>
</protein>
<dbReference type="Gene3D" id="2.40.128.110">
    <property type="entry name" value="Lipid/polyisoprenoid-binding, YceI-like"/>
    <property type="match status" value="1"/>
</dbReference>
<gene>
    <name evidence="3" type="ORF">ACELLULO517_19195</name>
</gene>
<dbReference type="InterPro" id="IPR007372">
    <property type="entry name" value="Lipid/polyisoprenoid-bd_YceI"/>
</dbReference>
<dbReference type="Pfam" id="PF04264">
    <property type="entry name" value="YceI"/>
    <property type="match status" value="1"/>
</dbReference>
<feature type="chain" id="PRO_5036732338" evidence="1">
    <location>
        <begin position="22"/>
        <end position="206"/>
    </location>
</feature>
<sequence length="206" mass="21890">MIRKILLGTAMVAAIAVAAHAPASAQVATTTASKATAGTYNVEPYHTRIVFSVSHMGFTTWYGDFTTASGTLTFDPKSPSKSALDISFPTDSVSTTNTKLDGELKSPMWFDATKYPTITFKSTKITVTGHDKGVIVGDLTFHGVTHSVTLDAHFNGAGTNPLDKKYTIGFDATGTLSRADFGVKTYEPLIGDKVKLQLSGAFELAN</sequence>
<evidence type="ECO:0000256" key="1">
    <source>
        <dbReference type="SAM" id="SignalP"/>
    </source>
</evidence>
<dbReference type="PANTHER" id="PTHR34406">
    <property type="entry name" value="PROTEIN YCEI"/>
    <property type="match status" value="1"/>
</dbReference>
<keyword evidence="4" id="KW-1185">Reference proteome</keyword>
<name>A0A963Z421_9PROT</name>
<evidence type="ECO:0000259" key="2">
    <source>
        <dbReference type="SMART" id="SM00867"/>
    </source>
</evidence>
<organism evidence="3 4">
    <name type="scientific">Acidisoma cellulosilyticum</name>
    <dbReference type="NCBI Taxonomy" id="2802395"/>
    <lineage>
        <taxon>Bacteria</taxon>
        <taxon>Pseudomonadati</taxon>
        <taxon>Pseudomonadota</taxon>
        <taxon>Alphaproteobacteria</taxon>
        <taxon>Acetobacterales</taxon>
        <taxon>Acidocellaceae</taxon>
        <taxon>Acidisoma</taxon>
    </lineage>
</organism>
<accession>A0A963Z421</accession>
<evidence type="ECO:0000313" key="3">
    <source>
        <dbReference type="EMBL" id="MCB8882382.1"/>
    </source>
</evidence>
<keyword evidence="1" id="KW-0732">Signal</keyword>